<dbReference type="PROSITE" id="PS01175">
    <property type="entry name" value="RIBONUCLEASE_II"/>
    <property type="match status" value="1"/>
</dbReference>
<keyword evidence="5" id="KW-0067">ATP-binding</keyword>
<dbReference type="GeneID" id="111120123"/>
<dbReference type="InterPro" id="IPR012340">
    <property type="entry name" value="NA-bd_OB-fold"/>
</dbReference>
<dbReference type="InterPro" id="IPR050534">
    <property type="entry name" value="Coronavir_polyprotein_1ab"/>
</dbReference>
<dbReference type="InterPro" id="IPR022966">
    <property type="entry name" value="RNase_II/R_CS"/>
</dbReference>
<dbReference type="InterPro" id="IPR056787">
    <property type="entry name" value="OB_HELZ2"/>
</dbReference>
<dbReference type="InterPro" id="IPR041679">
    <property type="entry name" value="DNA2/NAM7-like_C"/>
</dbReference>
<dbReference type="InterPro" id="IPR041677">
    <property type="entry name" value="DNA2/NAM7_AAA_11"/>
</dbReference>
<evidence type="ECO:0000256" key="6">
    <source>
        <dbReference type="SAM" id="MobiDB-lite"/>
    </source>
</evidence>
<dbReference type="KEGG" id="cvn:111120123"/>
<proteinExistence type="inferred from homology"/>
<evidence type="ECO:0000256" key="1">
    <source>
        <dbReference type="ARBA" id="ARBA00007913"/>
    </source>
</evidence>
<evidence type="ECO:0000313" key="9">
    <source>
        <dbReference type="RefSeq" id="XP_022316532.1"/>
    </source>
</evidence>
<dbReference type="GO" id="GO:0005524">
    <property type="term" value="F:ATP binding"/>
    <property type="evidence" value="ECO:0007669"/>
    <property type="project" value="UniProtKB-KW"/>
</dbReference>
<dbReference type="GO" id="GO:0043139">
    <property type="term" value="F:5'-3' DNA helicase activity"/>
    <property type="evidence" value="ECO:0007669"/>
    <property type="project" value="TreeGrafter"/>
</dbReference>
<dbReference type="OrthoDB" id="6287246at2759"/>
<keyword evidence="2" id="KW-0547">Nucleotide-binding</keyword>
<sequence length="2116" mass="241924">MISAYFNEDIGQENIHVLNIYVDKQLERLYLKKGQLRMELNSDWSKFHRAAEECFQRGEISRAKELAVQLYESIRLYHREEQDNEATFNAYVICLELASKLDEIPLCVNTFYRLKLHSAEYIFPGMMWMDILSRPDISLVKQLKMIRDVRSVLQEHEQNGQCIREIQVCYQFLMFRYPVDSSSVEIIKREALLFDIENGWGLLKAGKFSLVCDTCRLMTNAYPSDPNQTLIMELWANALENLGKLDVAINKAENAIAMADSRHNMASLDELLRRLQSKMAEIRTDETGCTLENRTNEKVEKGKKYIKRTRLTQQELNSRNEKEENDTVQNEEVSCSSLERESQIDEDVDFSLTLADNSPKSWKEVTDFDLPISKHRKNRRRRHTGDSGISSSGTQNEVVDQLSETAFESVVVTEDSEEEYLPIPEEHLSCFNFDEKFQPAELDSVGDDDVQQDTFFNESYERQLQSPETKLDLLHGFNENILQNGIALSDRFMTSFKRNKMKFSEYPDMFSEEEALNLCSKYPHKYKHCKIMIETAHGAVCTNLDEKDTVKCIEISGRSKCGKVYSEDHVVVEIISDQPGADYIPRLNKVTNANPQNNNVPYGKVVGKTKRTRFADVTNPVFLCTIDTESHLMKPICKTVPKISVLHNNCENPFQVETYRYDENARDLKFQDVKSIDPANRQGYLFVVCLITWNELYPVGAILSVNSINDGAISSLKLICLQNNIPTLYKESTVERTNEIVQNPLKENKGVRDNIADELLVFTIDPPGSKDLDDALSVKCIGENRYEVGVHIADVASVLDKDDAIDTEAQERTRTFYPGDGYRPHHMLPEPLSTNICSLLPNENRNAISIFFNINASGEVENIASPTIKRTIVRSCCQFTYEEVQKFITGPTDDSKIEVCDKIHILHQIASRRRKERLGSKAFAFPFEGDYMGNGDKYQSAKDAHNLVEEFMLLANHAVAIHLLKKYPTCLPLRAQEKPPADKVKEWMKSFPLIGNFVLGIQNLPLPDNTKINVTKVPVQRWNKIFPMQLHIWKKMTSCVRNGNFEQVRHLVGTDELHPMQALAFEAWIQFQDSAKYKCSGTLGSVNEALHFSLGIFPYTHCTSPIRRYADIMVQRLIHASLDGQNSPYTMDEVNRLCEKINDVTKRERAFEKECFALHLGKKLSKKPIVCNTMIQDVTEKEASLHFPGMRKISKDCKVVPFNVLKVCAKPHLMTDEDSRPLVSLKWRQRLYSHTGYAPKTRFQKNGNVVRIDPHQLVTYQQIPKWQKILKVIMNEKTSHLKEAFFGTDHPDVNMSQSIPSCFNTESDVSSEVRDGNINQQCCEFSMSFNHGQILAVQIAAEPKRGVHVPALQMVEITRNVKLCIQHISDPVKCFSRYSMHKVPRQFKSPVEYVKIWLSIFRMESTVKMNQDIPIVINDVPVHFNERSDNSDCNIVLHKSFCLKRDIEFGSLSERIILFGDDMKDEEENESKYLLSSDCVCIRCDLVNGMPTRVHNETPPNERQIWIGHGEINILQKTKDSGKTKVHIRLHKDCPKPTTNMCLDPAPRCSVEILKKTDADKRVEAIISCLSKATDLAKAIALGRKIPKLDKDHMDLSRKIGADVTICGLAPNNTKQLKAIQGALSSRFSLIQGPPGTGKTYTGIKLVYLFVRINKLLQEDGGEHKQVVFCGPSNKSVDLVARWMLKTFKESAPKMVRMYGSSIENTVYQIPGREYAVRVSGKDNKADPELKAISLHHLVRDEGKPFAEELRNFDEMFKSNPEFSDVTEINRYKKLLSKACQEELKNYDVIFCTTAVATNPRFIKATQGKVYQMIIDEAGMCTEPETLAPIISSKAEQVVLIGDHKQLQPVVLCSEAASLGLDKSLFERYAKQAVFLDCQYRMNPRICDFPSNEFYEGKLETMPSIAWKVNVPLSLWRVPNVPHMFCHVEGEEETLQVTTDEGNQQSKSNKAEVEQVVRIYKDLVYKEKIQQKHINIISQYNAQCSAIRKALETERFTECKVNTVVASQGGEWDYVIFSTVRSLPEYRIEPNPTLGWCKQNLGFITDQHQINVALTRARKGLIIIGNKKLMKCDKVWNNLLLHYGRQGCVTDAEFVQSKRLKKKHKQREATKEEFYS</sequence>
<dbReference type="InterPro" id="IPR001900">
    <property type="entry name" value="RNase_II/R"/>
</dbReference>
<dbReference type="SUPFAM" id="SSF52540">
    <property type="entry name" value="P-loop containing nucleoside triphosphate hydrolases"/>
    <property type="match status" value="1"/>
</dbReference>
<evidence type="ECO:0000259" key="7">
    <source>
        <dbReference type="SMART" id="SM00955"/>
    </source>
</evidence>
<feature type="compositionally biased region" description="Polar residues" evidence="6">
    <location>
        <begin position="387"/>
        <end position="397"/>
    </location>
</feature>
<feature type="compositionally biased region" description="Basic residues" evidence="6">
    <location>
        <begin position="373"/>
        <end position="383"/>
    </location>
</feature>
<dbReference type="InterPro" id="IPR027417">
    <property type="entry name" value="P-loop_NTPase"/>
</dbReference>
<dbReference type="Pfam" id="PF25049">
    <property type="entry name" value="OB_HELZ2"/>
    <property type="match status" value="1"/>
</dbReference>
<dbReference type="Pfam" id="PF13087">
    <property type="entry name" value="AAA_12"/>
    <property type="match status" value="1"/>
</dbReference>
<feature type="domain" description="RNB" evidence="7">
    <location>
        <begin position="752"/>
        <end position="1124"/>
    </location>
</feature>
<keyword evidence="4" id="KW-0347">Helicase</keyword>
<evidence type="ECO:0000256" key="4">
    <source>
        <dbReference type="ARBA" id="ARBA00022806"/>
    </source>
</evidence>
<organism evidence="8 9">
    <name type="scientific">Crassostrea virginica</name>
    <name type="common">Eastern oyster</name>
    <dbReference type="NCBI Taxonomy" id="6565"/>
    <lineage>
        <taxon>Eukaryota</taxon>
        <taxon>Metazoa</taxon>
        <taxon>Spiralia</taxon>
        <taxon>Lophotrochozoa</taxon>
        <taxon>Mollusca</taxon>
        <taxon>Bivalvia</taxon>
        <taxon>Autobranchia</taxon>
        <taxon>Pteriomorphia</taxon>
        <taxon>Ostreida</taxon>
        <taxon>Ostreoidea</taxon>
        <taxon>Ostreidae</taxon>
        <taxon>Crassostrea</taxon>
    </lineage>
</organism>
<evidence type="ECO:0000256" key="5">
    <source>
        <dbReference type="ARBA" id="ARBA00022840"/>
    </source>
</evidence>
<feature type="region of interest" description="Disordered" evidence="6">
    <location>
        <begin position="373"/>
        <end position="397"/>
    </location>
</feature>
<dbReference type="Gene3D" id="3.40.50.300">
    <property type="entry name" value="P-loop containing nucleotide triphosphate hydrolases"/>
    <property type="match status" value="2"/>
</dbReference>
<feature type="region of interest" description="Disordered" evidence="6">
    <location>
        <begin position="310"/>
        <end position="341"/>
    </location>
</feature>
<dbReference type="Proteomes" id="UP000694844">
    <property type="component" value="Chromosome 2"/>
</dbReference>
<comment type="similarity">
    <text evidence="1">Belongs to the DNA2/NAM7 helicase family.</text>
</comment>
<dbReference type="PANTHER" id="PTHR43788">
    <property type="entry name" value="DNA2/NAM7 HELICASE FAMILY MEMBER"/>
    <property type="match status" value="1"/>
</dbReference>
<gene>
    <name evidence="9" type="primary">LOC111120123</name>
</gene>
<dbReference type="Pfam" id="PF13086">
    <property type="entry name" value="AAA_11"/>
    <property type="match status" value="1"/>
</dbReference>
<dbReference type="Pfam" id="PF00773">
    <property type="entry name" value="RNB"/>
    <property type="match status" value="1"/>
</dbReference>
<evidence type="ECO:0000256" key="3">
    <source>
        <dbReference type="ARBA" id="ARBA00022801"/>
    </source>
</evidence>
<dbReference type="RefSeq" id="XP_022316532.1">
    <property type="nucleotide sequence ID" value="XM_022460824.1"/>
</dbReference>
<evidence type="ECO:0000256" key="2">
    <source>
        <dbReference type="ARBA" id="ARBA00022741"/>
    </source>
</evidence>
<keyword evidence="3" id="KW-0378">Hydrolase</keyword>
<dbReference type="GO" id="GO:0003723">
    <property type="term" value="F:RNA binding"/>
    <property type="evidence" value="ECO:0007669"/>
    <property type="project" value="InterPro"/>
</dbReference>
<name>A0A8B8CL13_CRAVI</name>
<dbReference type="FunFam" id="3.40.50.300:FF:001313">
    <property type="entry name" value="Helicase with zinc finger domain 2"/>
    <property type="match status" value="1"/>
</dbReference>
<evidence type="ECO:0000313" key="8">
    <source>
        <dbReference type="Proteomes" id="UP000694844"/>
    </source>
</evidence>
<dbReference type="PANTHER" id="PTHR43788:SF16">
    <property type="entry name" value="HELICASE WITH ZINC FINGER 2"/>
    <property type="match status" value="1"/>
</dbReference>
<accession>A0A8B8CL13</accession>
<keyword evidence="8" id="KW-1185">Reference proteome</keyword>
<dbReference type="SMART" id="SM00955">
    <property type="entry name" value="RNB"/>
    <property type="match status" value="1"/>
</dbReference>
<feature type="compositionally biased region" description="Polar residues" evidence="6">
    <location>
        <begin position="327"/>
        <end position="337"/>
    </location>
</feature>
<dbReference type="GO" id="GO:0004540">
    <property type="term" value="F:RNA nuclease activity"/>
    <property type="evidence" value="ECO:0007669"/>
    <property type="project" value="InterPro"/>
</dbReference>
<dbReference type="InterPro" id="IPR047187">
    <property type="entry name" value="SF1_C_Upf1"/>
</dbReference>
<reference evidence="9" key="1">
    <citation type="submission" date="2025-08" db="UniProtKB">
        <authorList>
            <consortium name="RefSeq"/>
        </authorList>
    </citation>
    <scope>IDENTIFICATION</scope>
    <source>
        <tissue evidence="9">Whole sample</tissue>
    </source>
</reference>
<dbReference type="SUPFAM" id="SSF50249">
    <property type="entry name" value="Nucleic acid-binding proteins"/>
    <property type="match status" value="1"/>
</dbReference>
<dbReference type="CDD" id="cd18808">
    <property type="entry name" value="SF1_C_Upf1"/>
    <property type="match status" value="1"/>
</dbReference>
<protein>
    <submittedName>
        <fullName evidence="9">Helicase with zinc finger domain 2-like</fullName>
    </submittedName>
</protein>
<dbReference type="GO" id="GO:0016787">
    <property type="term" value="F:hydrolase activity"/>
    <property type="evidence" value="ECO:0007669"/>
    <property type="project" value="UniProtKB-KW"/>
</dbReference>